<evidence type="ECO:0000256" key="2">
    <source>
        <dbReference type="SAM" id="SignalP"/>
    </source>
</evidence>
<proteinExistence type="predicted"/>
<name>A0A165P4J5_EXIGL</name>
<evidence type="ECO:0008006" key="5">
    <source>
        <dbReference type="Google" id="ProtNLM"/>
    </source>
</evidence>
<reference evidence="3 4" key="1">
    <citation type="journal article" date="2016" name="Mol. Biol. Evol.">
        <title>Comparative Genomics of Early-Diverging Mushroom-Forming Fungi Provides Insights into the Origins of Lignocellulose Decay Capabilities.</title>
        <authorList>
            <person name="Nagy L.G."/>
            <person name="Riley R."/>
            <person name="Tritt A."/>
            <person name="Adam C."/>
            <person name="Daum C."/>
            <person name="Floudas D."/>
            <person name="Sun H."/>
            <person name="Yadav J.S."/>
            <person name="Pangilinan J."/>
            <person name="Larsson K.H."/>
            <person name="Matsuura K."/>
            <person name="Barry K."/>
            <person name="Labutti K."/>
            <person name="Kuo R."/>
            <person name="Ohm R.A."/>
            <person name="Bhattacharya S.S."/>
            <person name="Shirouzu T."/>
            <person name="Yoshinaga Y."/>
            <person name="Martin F.M."/>
            <person name="Grigoriev I.V."/>
            <person name="Hibbett D.S."/>
        </authorList>
    </citation>
    <scope>NUCLEOTIDE SEQUENCE [LARGE SCALE GENOMIC DNA]</scope>
    <source>
        <strain evidence="3 4">HHB12029</strain>
    </source>
</reference>
<keyword evidence="1" id="KW-1133">Transmembrane helix</keyword>
<keyword evidence="1" id="KW-0472">Membrane</keyword>
<organism evidence="3 4">
    <name type="scientific">Exidia glandulosa HHB12029</name>
    <dbReference type="NCBI Taxonomy" id="1314781"/>
    <lineage>
        <taxon>Eukaryota</taxon>
        <taxon>Fungi</taxon>
        <taxon>Dikarya</taxon>
        <taxon>Basidiomycota</taxon>
        <taxon>Agaricomycotina</taxon>
        <taxon>Agaricomycetes</taxon>
        <taxon>Auriculariales</taxon>
        <taxon>Exidiaceae</taxon>
        <taxon>Exidia</taxon>
    </lineage>
</organism>
<keyword evidence="4" id="KW-1185">Reference proteome</keyword>
<feature type="transmembrane region" description="Helical" evidence="1">
    <location>
        <begin position="167"/>
        <end position="188"/>
    </location>
</feature>
<dbReference type="EMBL" id="KV425892">
    <property type="protein sequence ID" value="KZW01637.1"/>
    <property type="molecule type" value="Genomic_DNA"/>
</dbReference>
<accession>A0A165P4J5</accession>
<keyword evidence="2" id="KW-0732">Signal</keyword>
<evidence type="ECO:0000313" key="4">
    <source>
        <dbReference type="Proteomes" id="UP000077266"/>
    </source>
</evidence>
<dbReference type="OrthoDB" id="3303925at2759"/>
<dbReference type="InParanoid" id="A0A165P4J5"/>
<feature type="chain" id="PRO_5007863713" description="Autophagy-related protein 27" evidence="2">
    <location>
        <begin position="24"/>
        <end position="289"/>
    </location>
</feature>
<protein>
    <recommendedName>
        <fullName evidence="5">Autophagy-related protein 27</fullName>
    </recommendedName>
</protein>
<gene>
    <name evidence="3" type="ORF">EXIGLDRAFT_829856</name>
</gene>
<feature type="signal peptide" evidence="2">
    <location>
        <begin position="1"/>
        <end position="23"/>
    </location>
</feature>
<keyword evidence="1" id="KW-0812">Transmembrane</keyword>
<sequence length="289" mass="32149">MFASLAVLLLTLAYSLLAPATFTVPGCWQQNCLVQNDAGTLCLRPSYNGVPNGNCNDVVLMQLLDIHVHSSAGFSVAYYDERGSILGHTIWPVPTPLPFPVFVCMSGRRNDLDNGFRTLCRTALHDNDIRNPSAHARECAMEVPQLIVSDGCYTAPPKPANPLDRPALIHALFVLGGMVTIATLLSWLRKPLKDGWRYFATSQYGRRILGYPAALGTRRENIVRPFDLSLYPRDERYGNLRVRDRDAHGINPPTTAFSRENNVVTRRAFPSGLDVRITDENLSREPRTG</sequence>
<evidence type="ECO:0000256" key="1">
    <source>
        <dbReference type="SAM" id="Phobius"/>
    </source>
</evidence>
<evidence type="ECO:0000313" key="3">
    <source>
        <dbReference type="EMBL" id="KZW01637.1"/>
    </source>
</evidence>
<dbReference type="Proteomes" id="UP000077266">
    <property type="component" value="Unassembled WGS sequence"/>
</dbReference>
<dbReference type="AlphaFoldDB" id="A0A165P4J5"/>